<evidence type="ECO:0000256" key="14">
    <source>
        <dbReference type="ARBA" id="ARBA00023004"/>
    </source>
</evidence>
<dbReference type="InterPro" id="IPR006005">
    <property type="entry name" value="Glut_synth_ssu1"/>
</dbReference>
<dbReference type="InterPro" id="IPR051394">
    <property type="entry name" value="Glutamate_Synthase"/>
</dbReference>
<evidence type="ECO:0000256" key="1">
    <source>
        <dbReference type="ARBA" id="ARBA00001917"/>
    </source>
</evidence>
<evidence type="ECO:0000256" key="4">
    <source>
        <dbReference type="ARBA" id="ARBA00004909"/>
    </source>
</evidence>
<evidence type="ECO:0000256" key="11">
    <source>
        <dbReference type="ARBA" id="ARBA00022827"/>
    </source>
</evidence>
<evidence type="ECO:0000256" key="12">
    <source>
        <dbReference type="ARBA" id="ARBA00022962"/>
    </source>
</evidence>
<dbReference type="InterPro" id="IPR006982">
    <property type="entry name" value="Glu_synth_centr_N"/>
</dbReference>
<feature type="domain" description="Glutamine amidotransferase type-2" evidence="22">
    <location>
        <begin position="24"/>
        <end position="416"/>
    </location>
</feature>
<proteinExistence type="inferred from homology"/>
<dbReference type="SUPFAM" id="SSF51971">
    <property type="entry name" value="Nucleotide-binding domain"/>
    <property type="match status" value="1"/>
</dbReference>
<dbReference type="Gene3D" id="3.20.20.70">
    <property type="entry name" value="Aldolase class I"/>
    <property type="match status" value="3"/>
</dbReference>
<gene>
    <name evidence="23" type="ORF">TCEB3V08_LOCUS827</name>
</gene>
<dbReference type="InterPro" id="IPR012220">
    <property type="entry name" value="Glu_synth_euk"/>
</dbReference>
<comment type="catalytic activity">
    <reaction evidence="19">
        <text>2 L-glutamate + NAD(+) = L-glutamine + 2-oxoglutarate + NADH + H(+)</text>
        <dbReference type="Rhea" id="RHEA:13753"/>
        <dbReference type="ChEBI" id="CHEBI:15378"/>
        <dbReference type="ChEBI" id="CHEBI:16810"/>
        <dbReference type="ChEBI" id="CHEBI:29985"/>
        <dbReference type="ChEBI" id="CHEBI:57540"/>
        <dbReference type="ChEBI" id="CHEBI:57945"/>
        <dbReference type="ChEBI" id="CHEBI:58359"/>
        <dbReference type="EC" id="1.4.1.14"/>
    </reaction>
</comment>
<feature type="binding site" evidence="21">
    <location>
        <position position="1131"/>
    </location>
    <ligand>
        <name>[3Fe-4S] cluster</name>
        <dbReference type="ChEBI" id="CHEBI:21137"/>
    </ligand>
</feature>
<evidence type="ECO:0000256" key="21">
    <source>
        <dbReference type="PIRSR" id="PIRSR000187-2"/>
    </source>
</evidence>
<dbReference type="Gene3D" id="2.160.20.60">
    <property type="entry name" value="Glutamate synthase, alpha subunit, C-terminal domain"/>
    <property type="match status" value="1"/>
</dbReference>
<dbReference type="SUPFAM" id="SSF56235">
    <property type="entry name" value="N-terminal nucleophile aminohydrolases (Ntn hydrolases)"/>
    <property type="match status" value="1"/>
</dbReference>
<dbReference type="Pfam" id="PF00310">
    <property type="entry name" value="GATase_2"/>
    <property type="match status" value="1"/>
</dbReference>
<dbReference type="InterPro" id="IPR002489">
    <property type="entry name" value="Glu_synth_asu_C"/>
</dbReference>
<evidence type="ECO:0000259" key="22">
    <source>
        <dbReference type="PROSITE" id="PS51278"/>
    </source>
</evidence>
<keyword evidence="12" id="KW-0315">Glutamine amidotransferase</keyword>
<keyword evidence="8" id="KW-0285">Flavoprotein</keyword>
<dbReference type="Gene3D" id="1.10.1060.10">
    <property type="entry name" value="Alpha-helical ferredoxin"/>
    <property type="match status" value="1"/>
</dbReference>
<keyword evidence="13" id="KW-0560">Oxidoreductase</keyword>
<dbReference type="InterPro" id="IPR036188">
    <property type="entry name" value="FAD/NAD-bd_sf"/>
</dbReference>
<dbReference type="FunFam" id="3.20.20.70:FF:000031">
    <property type="entry name" value="Glutamate synthase 1 [NADH]"/>
    <property type="match status" value="1"/>
</dbReference>
<dbReference type="EMBL" id="OC316595">
    <property type="protein sequence ID" value="CAD7392823.1"/>
    <property type="molecule type" value="Genomic_DNA"/>
</dbReference>
<dbReference type="Gene3D" id="3.40.50.720">
    <property type="entry name" value="NAD(P)-binding Rossmann-like Domain"/>
    <property type="match status" value="1"/>
</dbReference>
<evidence type="ECO:0000313" key="23">
    <source>
        <dbReference type="EMBL" id="CAD7392823.1"/>
    </source>
</evidence>
<comment type="pathway">
    <text evidence="3">Energy metabolism; nitrogen metabolism.</text>
</comment>
<dbReference type="InterPro" id="IPR029055">
    <property type="entry name" value="Ntn_hydrolases_N"/>
</dbReference>
<feature type="binding site" evidence="21">
    <location>
        <position position="1125"/>
    </location>
    <ligand>
        <name>[3Fe-4S] cluster</name>
        <dbReference type="ChEBI" id="CHEBI:21137"/>
    </ligand>
</feature>
<keyword evidence="10" id="KW-0479">Metal-binding</keyword>
<evidence type="ECO:0000256" key="10">
    <source>
        <dbReference type="ARBA" id="ARBA00022723"/>
    </source>
</evidence>
<dbReference type="UniPathway" id="UPA00634">
    <property type="reaction ID" value="UER00690"/>
</dbReference>
<dbReference type="PRINTS" id="PR00419">
    <property type="entry name" value="ADXRDTASE"/>
</dbReference>
<keyword evidence="14" id="KW-0408">Iron</keyword>
<dbReference type="InterPro" id="IPR013785">
    <property type="entry name" value="Aldolase_TIM"/>
</dbReference>
<dbReference type="Gene3D" id="3.50.50.60">
    <property type="entry name" value="FAD/NAD(P)-binding domain"/>
    <property type="match status" value="1"/>
</dbReference>
<evidence type="ECO:0000256" key="15">
    <source>
        <dbReference type="ARBA" id="ARBA00023014"/>
    </source>
</evidence>
<evidence type="ECO:0000256" key="7">
    <source>
        <dbReference type="ARBA" id="ARBA00022605"/>
    </source>
</evidence>
<dbReference type="SUPFAM" id="SSF51395">
    <property type="entry name" value="FMN-linked oxidoreductases"/>
    <property type="match status" value="1"/>
</dbReference>
<dbReference type="FunFam" id="3.40.50.720:FF:000113">
    <property type="entry name" value="Glutamate synthase [NADH], amyloplastic"/>
    <property type="match status" value="1"/>
</dbReference>
<dbReference type="GO" id="GO:0005506">
    <property type="term" value="F:iron ion binding"/>
    <property type="evidence" value="ECO:0007669"/>
    <property type="project" value="InterPro"/>
</dbReference>
<dbReference type="PIRSF" id="PIRSF000187">
    <property type="entry name" value="GOGAT"/>
    <property type="match status" value="1"/>
</dbReference>
<evidence type="ECO:0000256" key="17">
    <source>
        <dbReference type="ARBA" id="ARBA00023291"/>
    </source>
</evidence>
<dbReference type="InterPro" id="IPR009051">
    <property type="entry name" value="Helical_ferredxn"/>
</dbReference>
<dbReference type="PANTHER" id="PTHR43100">
    <property type="entry name" value="GLUTAMATE SYNTHASE [NADPH] SMALL CHAIN"/>
    <property type="match status" value="1"/>
</dbReference>
<dbReference type="GO" id="GO:0050660">
    <property type="term" value="F:flavin adenine dinucleotide binding"/>
    <property type="evidence" value="ECO:0007669"/>
    <property type="project" value="InterPro"/>
</dbReference>
<evidence type="ECO:0000256" key="9">
    <source>
        <dbReference type="ARBA" id="ARBA00022643"/>
    </source>
</evidence>
<dbReference type="SUPFAM" id="SSF46548">
    <property type="entry name" value="alpha-helical ferredoxin"/>
    <property type="match status" value="1"/>
</dbReference>
<dbReference type="Pfam" id="PF07992">
    <property type="entry name" value="Pyr_redox_2"/>
    <property type="match status" value="1"/>
</dbReference>
<dbReference type="PROSITE" id="PS51278">
    <property type="entry name" value="GATASE_TYPE_2"/>
    <property type="match status" value="1"/>
</dbReference>
<dbReference type="GO" id="GO:0051538">
    <property type="term" value="F:3 iron, 4 sulfur cluster binding"/>
    <property type="evidence" value="ECO:0007669"/>
    <property type="project" value="UniProtKB-KW"/>
</dbReference>
<accession>A0A7R9CCY5</accession>
<protein>
    <recommendedName>
        <fullName evidence="18">glutamate synthase (NADH)</fullName>
        <ecNumber evidence="18">1.4.1.14</ecNumber>
    </recommendedName>
</protein>
<dbReference type="GO" id="GO:0016639">
    <property type="term" value="F:oxidoreductase activity, acting on the CH-NH2 group of donors, NAD or NADP as acceptor"/>
    <property type="evidence" value="ECO:0007669"/>
    <property type="project" value="InterPro"/>
</dbReference>
<dbReference type="Gene3D" id="3.60.20.10">
    <property type="entry name" value="Glutamine Phosphoribosylpyrophosphate, subunit 1, domain 1"/>
    <property type="match status" value="1"/>
</dbReference>
<feature type="active site" description="For GATase activity" evidence="20">
    <location>
        <position position="24"/>
    </location>
</feature>
<dbReference type="InterPro" id="IPR028261">
    <property type="entry name" value="DPD_II"/>
</dbReference>
<reference evidence="23" key="1">
    <citation type="submission" date="2020-11" db="EMBL/GenBank/DDBJ databases">
        <authorList>
            <person name="Tran Van P."/>
        </authorList>
    </citation>
    <scope>NUCLEOTIDE SEQUENCE</scope>
</reference>
<keyword evidence="16" id="KW-0314">Glutamate biosynthesis</keyword>
<evidence type="ECO:0000256" key="16">
    <source>
        <dbReference type="ARBA" id="ARBA00023164"/>
    </source>
</evidence>
<comment type="similarity">
    <text evidence="6">Belongs to the glutamate synthase family.</text>
</comment>
<evidence type="ECO:0000256" key="2">
    <source>
        <dbReference type="ARBA" id="ARBA00001974"/>
    </source>
</evidence>
<keyword evidence="15 21" id="KW-0411">Iron-sulfur</keyword>
<keyword evidence="9" id="KW-0288">FMN</keyword>
<dbReference type="FunFam" id="1.10.1060.10:FF:000006">
    <property type="entry name" value="Glutamate synthase (NADPH/NADH)"/>
    <property type="match status" value="1"/>
</dbReference>
<dbReference type="UniPathway" id="UPA00045"/>
<dbReference type="Pfam" id="PF04898">
    <property type="entry name" value="Glu_syn_central"/>
    <property type="match status" value="1"/>
</dbReference>
<dbReference type="InterPro" id="IPR002932">
    <property type="entry name" value="Glu_synthdom"/>
</dbReference>
<dbReference type="PANTHER" id="PTHR43100:SF1">
    <property type="entry name" value="GLUTAMATE SYNTHASE [NADPH] SMALL CHAIN"/>
    <property type="match status" value="1"/>
</dbReference>
<dbReference type="Pfam" id="PF01645">
    <property type="entry name" value="Glu_synthase"/>
    <property type="match status" value="1"/>
</dbReference>
<sequence length="2043" mass="226257">MFEDSWSLPRKDGLYDPVLEKEACGVGFIVSIDGVRSHKIVRDAETLSSRMNHRGACACDNDTGDGAGVLTAIPHTFYAHELKKTHNVDLPPYGKYATGIIYLDKAHHDESERQFTELAKECNLDVLCWRTVPTVIGSIGEVARNSEPLMRQVFLTGNLDHQLLNKQVFMLRKRSTHKIPKPGVRFYICSLSLSVVVYKGLLTSDQLWSYFPDLKSPTYDTYLALVHTRFSTNTFPSWERAHPLRYLAHNGEINTLRGNVNFMKAREGVMESPIFGKDLKSLYPVVEPNMSDSGSFDCVLEFLVNAGTRSLPEAVMTMVPEAWQNDKTMPKEKRDFYHWSACAMEPWDGPALLTFTDGRYIGATLDRNGLRPSRFYVLEDNIMVMASEVGVYDVDPAKIVLKSRLKPGRMLLVDTQEKTIIQDVELKLNIARSRPHSDWLKEQIHLEDLRETHLKKYKALPTMDDDISTLKGCSIQRVASVNGINEKALARMWGGDKRLSMFSYTIETVNLLLLPMIQSKKEALGSMGNDAPLACLSLFQPLLYDYFKQLFAQVTNPPIDPFREKIVMSLMCPIGPEANLLVPGSKQCHRLFLKNPIISLQDIEVIKATSYREWKSKIIDITFDKKEGPKGLSIALDRICEESCKAAQENYQLLILSDRKSGPNRVPVSTLLALGAVHHYLIEERQRMKVGLILETGEAREVHHMCVLLGYGADAICPYLIFEMAGALRNEGVVDRTLTDDVLFKNYVEAMDRGISKVMAKMGISTLPSYKGAQIFEAVGLSDEVIDKCFKGTQSRLGGVTFEVLASEAYERHQLTYMEYTPDMLVLRNPGNYHWRSGGEKHINDPASIANLQEAAINKNKSAYDRFRESTLDSVKWCTLRGQLELAYSDNPININLVEPASEIVKRFVTGENADRYLNQDPENNMRSAIKQVASGRFGVTASYLAHADDLQIKMAQGAKPGEGGELPGYKVTKDIAKTRHSVPRVGLISPPPHHDIYSIEDLAELIYDLKCSNPNARISVKLVSEVGVGVVASGVAKGKAEHIVISGHDGGTGASSWTGIKNAGLPWELGVAETHQVLVLNNLRSRVVVQADGQIRTGFDVVVAALLGADEFGFSTAPLIAMGCTMMRKCHLNTCPVGIATQDPILRKKFAGKPEHVINYFFMLAEEIRDHMAQMGVKNFQDLIGRTDLLKVSESNNPKAKTLNFHLILKNALHMRPGVNIVGGSESQLANALDVLSSTAEDGEIEVRISVGKYGDEGLPENSINIMLKGSAGQSFCAFMTKGVHVTLEGDANDYVGKGLCGGEIVVYPPKNSSPNFKSELNVIVGNVCLYGATSGKAYFRGIAAERFLVRNSGVVAVVEGVGDHGCEYMTGGCAVILGLTGRNFAAGMSGGIAYVLDVDGSFIGKCNSEMVDLLPLEDKTDLEYVLGLLKQFHTKTGSLIAEDLIKTWPESAKRFIKLANALAALSLTAEDGEIEVRISVFPIEYQLALQHQKEEEISENALNNKINLDKGEIKPEPKMCDIEETITDGHQEKRKLDMVLDKTRGFVKYKRETGLYRPAEKRMKDWDEIYNFTHVHKGLRVQAARCMECGVPFCQSSHGCPLGNIIPKWNDLVFHNNWREALNQLLQTNNFPEFTGRVCPAPCEGACVLGINELPVTIKNIECAIIDHAFEQGWIRAEQPSFRTGKKVAVVGSGPSGMAAAVQLNKAGHRVTVFERNDRIGGLLQYGIPTMKLSKDVVQRRVKLMAEEGVVFKTNINVGKDISAKDLHEEFDALVLCTGATWPRDLPIPGRQLEGIHFAMMFLESWQKKQMGNKIDLQGLLAKDKDVIIIGGGDTGCDCIATSLRQGAKSITTFEILPEPPTKRSKDNPWPQYPRVFKVDYGHEEVELKFGRDPRQFSTLSKEFIDDGKGRVAGIKTVSVNWTKDVLGRWKMEEMPGTEKVYKCDLVLLAMGFLGPEKYIASELNLSLDPRGNINTPSGQYGTTIPKVFTAGDCHRGQSLVVWAISEGRQAAREADAFLSGSSMLPGPGGVITTLYPSQKG</sequence>
<keyword evidence="11" id="KW-0274">FAD</keyword>
<dbReference type="NCBIfam" id="TIGR01317">
    <property type="entry name" value="GOGAT_sm_gam"/>
    <property type="match status" value="1"/>
</dbReference>
<comment type="pathway">
    <text evidence="4">Nitrogen metabolism.</text>
</comment>
<dbReference type="CDD" id="cd02808">
    <property type="entry name" value="GltS_FMN"/>
    <property type="match status" value="1"/>
</dbReference>
<dbReference type="FunFam" id="3.50.50.60:FF:000022">
    <property type="entry name" value="Glutamate synthase [NADH], amyloplastic"/>
    <property type="match status" value="1"/>
</dbReference>
<dbReference type="Pfam" id="PF01493">
    <property type="entry name" value="GXGXG"/>
    <property type="match status" value="1"/>
</dbReference>
<name>A0A7R9CCY5_TIMCR</name>
<evidence type="ECO:0000256" key="13">
    <source>
        <dbReference type="ARBA" id="ARBA00023002"/>
    </source>
</evidence>
<dbReference type="GO" id="GO:0097054">
    <property type="term" value="P:L-glutamate biosynthetic process"/>
    <property type="evidence" value="ECO:0007669"/>
    <property type="project" value="UniProtKB-UniPathway"/>
</dbReference>
<evidence type="ECO:0000256" key="18">
    <source>
        <dbReference type="ARBA" id="ARBA00024383"/>
    </source>
</evidence>
<dbReference type="InterPro" id="IPR036485">
    <property type="entry name" value="Glu_synth_asu_C_sf"/>
</dbReference>
<dbReference type="SUPFAM" id="SSF69336">
    <property type="entry name" value="Alpha subunit of glutamate synthase, C-terminal domain"/>
    <property type="match status" value="1"/>
</dbReference>
<keyword evidence="17 21" id="KW-0003">3Fe-4S</keyword>
<keyword evidence="7" id="KW-0028">Amino-acid biosynthesis</keyword>
<organism evidence="23">
    <name type="scientific">Timema cristinae</name>
    <name type="common">Walking stick</name>
    <dbReference type="NCBI Taxonomy" id="61476"/>
    <lineage>
        <taxon>Eukaryota</taxon>
        <taxon>Metazoa</taxon>
        <taxon>Ecdysozoa</taxon>
        <taxon>Arthropoda</taxon>
        <taxon>Hexapoda</taxon>
        <taxon>Insecta</taxon>
        <taxon>Pterygota</taxon>
        <taxon>Neoptera</taxon>
        <taxon>Polyneoptera</taxon>
        <taxon>Phasmatodea</taxon>
        <taxon>Timematodea</taxon>
        <taxon>Timematoidea</taxon>
        <taxon>Timematidae</taxon>
        <taxon>Timema</taxon>
    </lineage>
</organism>
<evidence type="ECO:0000256" key="20">
    <source>
        <dbReference type="PIRSR" id="PIRSR000187-1"/>
    </source>
</evidence>
<comment type="pathway">
    <text evidence="5">Amino-acid biosynthesis; L-glutamate biosynthesis via GLT pathway; L-glutamate from 2-oxoglutarate and L-glutamine (NAD(+) route): step 1/1.</text>
</comment>
<dbReference type="GO" id="GO:0010181">
    <property type="term" value="F:FMN binding"/>
    <property type="evidence" value="ECO:0007669"/>
    <property type="project" value="InterPro"/>
</dbReference>
<dbReference type="EC" id="1.4.1.14" evidence="18"/>
<comment type="cofactor">
    <cofactor evidence="2">
        <name>FAD</name>
        <dbReference type="ChEBI" id="CHEBI:57692"/>
    </cofactor>
</comment>
<feature type="binding site" evidence="21">
    <location>
        <position position="1136"/>
    </location>
    <ligand>
        <name>[3Fe-4S] cluster</name>
        <dbReference type="ChEBI" id="CHEBI:21137"/>
    </ligand>
</feature>
<comment type="cofactor">
    <cofactor evidence="21">
        <name>[3Fe-4S] cluster</name>
        <dbReference type="ChEBI" id="CHEBI:21137"/>
    </cofactor>
    <text evidence="21">Binds 1 [3Fe-4S] cluster.</text>
</comment>
<dbReference type="FunFam" id="3.60.20.10:FF:000001">
    <property type="entry name" value="Glutamate synthase, large subunit"/>
    <property type="match status" value="1"/>
</dbReference>
<evidence type="ECO:0000256" key="3">
    <source>
        <dbReference type="ARBA" id="ARBA00004802"/>
    </source>
</evidence>
<comment type="cofactor">
    <cofactor evidence="1">
        <name>FMN</name>
        <dbReference type="ChEBI" id="CHEBI:58210"/>
    </cofactor>
</comment>
<evidence type="ECO:0000256" key="19">
    <source>
        <dbReference type="ARBA" id="ARBA00048867"/>
    </source>
</evidence>
<dbReference type="InterPro" id="IPR017932">
    <property type="entry name" value="GATase_2_dom"/>
</dbReference>
<dbReference type="Pfam" id="PF14691">
    <property type="entry name" value="Fer4_20"/>
    <property type="match status" value="1"/>
</dbReference>
<evidence type="ECO:0000256" key="5">
    <source>
        <dbReference type="ARBA" id="ARBA00004944"/>
    </source>
</evidence>
<evidence type="ECO:0000256" key="8">
    <source>
        <dbReference type="ARBA" id="ARBA00022630"/>
    </source>
</evidence>
<dbReference type="CDD" id="cd00713">
    <property type="entry name" value="GltS"/>
    <property type="match status" value="1"/>
</dbReference>
<dbReference type="InterPro" id="IPR023753">
    <property type="entry name" value="FAD/NAD-binding_dom"/>
</dbReference>
<dbReference type="GO" id="GO:0016040">
    <property type="term" value="F:glutamate synthase (NADH) activity"/>
    <property type="evidence" value="ECO:0007669"/>
    <property type="project" value="UniProtKB-EC"/>
</dbReference>
<evidence type="ECO:0000256" key="6">
    <source>
        <dbReference type="ARBA" id="ARBA00009716"/>
    </source>
</evidence>